<dbReference type="EMBL" id="JAPDFR010000002">
    <property type="protein sequence ID" value="KAK0389635.1"/>
    <property type="molecule type" value="Genomic_DNA"/>
</dbReference>
<gene>
    <name evidence="5" type="ORF">NLU13_3210</name>
</gene>
<feature type="transmembrane region" description="Helical" evidence="3">
    <location>
        <begin position="99"/>
        <end position="119"/>
    </location>
</feature>
<feature type="transmembrane region" description="Helical" evidence="3">
    <location>
        <begin position="165"/>
        <end position="184"/>
    </location>
</feature>
<keyword evidence="6" id="KW-1185">Reference proteome</keyword>
<accession>A0AA39GLK5</accession>
<feature type="transmembrane region" description="Helical" evidence="3">
    <location>
        <begin position="255"/>
        <end position="274"/>
    </location>
</feature>
<name>A0AA39GLK5_SARSR</name>
<feature type="compositionally biased region" description="Basic and acidic residues" evidence="2">
    <location>
        <begin position="511"/>
        <end position="520"/>
    </location>
</feature>
<dbReference type="InterPro" id="IPR011701">
    <property type="entry name" value="MFS"/>
</dbReference>
<dbReference type="InterPro" id="IPR036259">
    <property type="entry name" value="MFS_trans_sf"/>
</dbReference>
<evidence type="ECO:0000313" key="5">
    <source>
        <dbReference type="EMBL" id="KAK0389635.1"/>
    </source>
</evidence>
<protein>
    <recommendedName>
        <fullName evidence="4">Major facilitator superfamily (MFS) profile domain-containing protein</fullName>
    </recommendedName>
</protein>
<keyword evidence="3" id="KW-0472">Membrane</keyword>
<feature type="transmembrane region" description="Helical" evidence="3">
    <location>
        <begin position="310"/>
        <end position="329"/>
    </location>
</feature>
<dbReference type="PROSITE" id="PS50850">
    <property type="entry name" value="MFS"/>
    <property type="match status" value="1"/>
</dbReference>
<dbReference type="GO" id="GO:0022857">
    <property type="term" value="F:transmembrane transporter activity"/>
    <property type="evidence" value="ECO:0007669"/>
    <property type="project" value="InterPro"/>
</dbReference>
<dbReference type="SUPFAM" id="SSF103473">
    <property type="entry name" value="MFS general substrate transporter"/>
    <property type="match status" value="1"/>
</dbReference>
<feature type="transmembrane region" description="Helical" evidence="3">
    <location>
        <begin position="392"/>
        <end position="409"/>
    </location>
</feature>
<dbReference type="GO" id="GO:0016020">
    <property type="term" value="C:membrane"/>
    <property type="evidence" value="ECO:0007669"/>
    <property type="project" value="UniProtKB-SubCell"/>
</dbReference>
<sequence>MAHNPGLDRDSDTVVVEQVRLDTEDNSEPLSEPGKLADRVEGGIDPVAPENEGARGQRRSQDTGPHPMSAPKDETSLFLRLMTPKRCRWDPSAPPGLSMPMAILYALTSTFTVANLYYCQPILNKMAEEFDVSYETSSQVATLLQAGYATGLIFVLPLGDMLRRRPFIIGLIFFTATVWIGSCITKNFTAFRVISFICGITTVTPQLMIPLVGEYAPANKKGFLLSVVTSGLLLGMLIARLLSGVIANYTHWRNIYWLACGVQYFIGTCLFFFMPDYPSTNASLGYLKALWTILCFLATEPLLVQSSLIIYFLLAVFTSFWTTLTFLLASPPYEYNSLVIGLFALLGIAAIVIVPLWGKVIDRFVPLFSILIAEFILLATIIIGTFTGTFTVAGPIIAAVGIDIGIQVAQVANRTAIFAINPKARNRTNTAYMAFAFAGQLSGTAIGNRLYARGGWHWSGGCSIGFVGAAILVALLRGPHEKGWVGWRGGWSIRKQAPAAPAQVSTNAGSDPEKKVAIER</sequence>
<comment type="caution">
    <text evidence="5">The sequence shown here is derived from an EMBL/GenBank/DDBJ whole genome shotgun (WGS) entry which is preliminary data.</text>
</comment>
<dbReference type="Gene3D" id="1.20.1250.20">
    <property type="entry name" value="MFS general substrate transporter like domains"/>
    <property type="match status" value="1"/>
</dbReference>
<keyword evidence="3" id="KW-1133">Transmembrane helix</keyword>
<dbReference type="PANTHER" id="PTHR42910">
    <property type="entry name" value="TRANSPORTER SCO4007-RELATED"/>
    <property type="match status" value="1"/>
</dbReference>
<comment type="subcellular location">
    <subcellularLocation>
        <location evidence="1">Membrane</location>
        <topology evidence="1">Multi-pass membrane protein</topology>
    </subcellularLocation>
</comment>
<proteinExistence type="predicted"/>
<feature type="transmembrane region" description="Helical" evidence="3">
    <location>
        <begin position="456"/>
        <end position="476"/>
    </location>
</feature>
<feature type="region of interest" description="Disordered" evidence="2">
    <location>
        <begin position="499"/>
        <end position="520"/>
    </location>
</feature>
<dbReference type="Proteomes" id="UP001175261">
    <property type="component" value="Unassembled WGS sequence"/>
</dbReference>
<feature type="compositionally biased region" description="Basic and acidic residues" evidence="2">
    <location>
        <begin position="52"/>
        <end position="61"/>
    </location>
</feature>
<feature type="transmembrane region" description="Helical" evidence="3">
    <location>
        <begin position="430"/>
        <end position="450"/>
    </location>
</feature>
<dbReference type="PANTHER" id="PTHR42910:SF1">
    <property type="entry name" value="MAJOR FACILITATOR SUPERFAMILY (MFS) PROFILE DOMAIN-CONTAINING PROTEIN"/>
    <property type="match status" value="1"/>
</dbReference>
<evidence type="ECO:0000256" key="1">
    <source>
        <dbReference type="ARBA" id="ARBA00004141"/>
    </source>
</evidence>
<evidence type="ECO:0000256" key="2">
    <source>
        <dbReference type="SAM" id="MobiDB-lite"/>
    </source>
</evidence>
<evidence type="ECO:0000256" key="3">
    <source>
        <dbReference type="SAM" id="Phobius"/>
    </source>
</evidence>
<evidence type="ECO:0000313" key="6">
    <source>
        <dbReference type="Proteomes" id="UP001175261"/>
    </source>
</evidence>
<feature type="transmembrane region" description="Helical" evidence="3">
    <location>
        <begin position="335"/>
        <end position="357"/>
    </location>
</feature>
<feature type="compositionally biased region" description="Basic and acidic residues" evidence="2">
    <location>
        <begin position="1"/>
        <end position="12"/>
    </location>
</feature>
<evidence type="ECO:0000259" key="4">
    <source>
        <dbReference type="PROSITE" id="PS50850"/>
    </source>
</evidence>
<feature type="transmembrane region" description="Helical" evidence="3">
    <location>
        <begin position="223"/>
        <end position="243"/>
    </location>
</feature>
<feature type="domain" description="Major facilitator superfamily (MFS) profile" evidence="4">
    <location>
        <begin position="98"/>
        <end position="520"/>
    </location>
</feature>
<feature type="transmembrane region" description="Helical" evidence="3">
    <location>
        <begin position="286"/>
        <end position="303"/>
    </location>
</feature>
<organism evidence="5 6">
    <name type="scientific">Sarocladium strictum</name>
    <name type="common">Black bundle disease fungus</name>
    <name type="synonym">Acremonium strictum</name>
    <dbReference type="NCBI Taxonomy" id="5046"/>
    <lineage>
        <taxon>Eukaryota</taxon>
        <taxon>Fungi</taxon>
        <taxon>Dikarya</taxon>
        <taxon>Ascomycota</taxon>
        <taxon>Pezizomycotina</taxon>
        <taxon>Sordariomycetes</taxon>
        <taxon>Hypocreomycetidae</taxon>
        <taxon>Hypocreales</taxon>
        <taxon>Sarocladiaceae</taxon>
        <taxon>Sarocladium</taxon>
    </lineage>
</organism>
<feature type="transmembrane region" description="Helical" evidence="3">
    <location>
        <begin position="191"/>
        <end position="211"/>
    </location>
</feature>
<dbReference type="AlphaFoldDB" id="A0AA39GLK5"/>
<feature type="region of interest" description="Disordered" evidence="2">
    <location>
        <begin position="1"/>
        <end position="72"/>
    </location>
</feature>
<feature type="transmembrane region" description="Helical" evidence="3">
    <location>
        <begin position="140"/>
        <end position="159"/>
    </location>
</feature>
<reference evidence="5" key="1">
    <citation type="submission" date="2022-10" db="EMBL/GenBank/DDBJ databases">
        <title>Determination and structural analysis of whole genome sequence of Sarocladium strictum F4-1.</title>
        <authorList>
            <person name="Hu L."/>
            <person name="Jiang Y."/>
        </authorList>
    </citation>
    <scope>NUCLEOTIDE SEQUENCE</scope>
    <source>
        <strain evidence="5">F4-1</strain>
    </source>
</reference>
<keyword evidence="3" id="KW-0812">Transmembrane</keyword>
<dbReference type="InterPro" id="IPR020846">
    <property type="entry name" value="MFS_dom"/>
</dbReference>
<dbReference type="Pfam" id="PF07690">
    <property type="entry name" value="MFS_1"/>
    <property type="match status" value="1"/>
</dbReference>
<feature type="transmembrane region" description="Helical" evidence="3">
    <location>
        <begin position="364"/>
        <end position="386"/>
    </location>
</feature>
<dbReference type="CDD" id="cd17324">
    <property type="entry name" value="MFS_NepI_like"/>
    <property type="match status" value="1"/>
</dbReference>